<dbReference type="GO" id="GO:0005737">
    <property type="term" value="C:cytoplasm"/>
    <property type="evidence" value="ECO:0007669"/>
    <property type="project" value="TreeGrafter"/>
</dbReference>
<evidence type="ECO:0000256" key="1">
    <source>
        <dbReference type="ARBA" id="ARBA00022614"/>
    </source>
</evidence>
<dbReference type="SUPFAM" id="SSF52058">
    <property type="entry name" value="L domain-like"/>
    <property type="match status" value="1"/>
</dbReference>
<evidence type="ECO:0000259" key="3">
    <source>
        <dbReference type="Pfam" id="PF23598"/>
    </source>
</evidence>
<evidence type="ECO:0000313" key="5">
    <source>
        <dbReference type="Proteomes" id="UP000193719"/>
    </source>
</evidence>
<dbReference type="InterPro" id="IPR001611">
    <property type="entry name" value="Leu-rich_rpt"/>
</dbReference>
<feature type="domain" description="Disease resistance R13L4/SHOC-2-like LRR" evidence="3">
    <location>
        <begin position="31"/>
        <end position="128"/>
    </location>
</feature>
<name>A0A1Y1UZ38_9FUNG</name>
<comment type="caution">
    <text evidence="4">The sequence shown here is derived from an EMBL/GenBank/DDBJ whole genome shotgun (WGS) entry which is preliminary data.</text>
</comment>
<organism evidence="4 5">
    <name type="scientific">Piromyces finnis</name>
    <dbReference type="NCBI Taxonomy" id="1754191"/>
    <lineage>
        <taxon>Eukaryota</taxon>
        <taxon>Fungi</taxon>
        <taxon>Fungi incertae sedis</taxon>
        <taxon>Chytridiomycota</taxon>
        <taxon>Chytridiomycota incertae sedis</taxon>
        <taxon>Neocallimastigomycetes</taxon>
        <taxon>Neocallimastigales</taxon>
        <taxon>Neocallimastigaceae</taxon>
        <taxon>Piromyces</taxon>
    </lineage>
</organism>
<dbReference type="EMBL" id="MCFH01000049">
    <property type="protein sequence ID" value="ORX43893.1"/>
    <property type="molecule type" value="Genomic_DNA"/>
</dbReference>
<sequence>MVVVSKQIKSLTNLVVLSLDNNQLSELPEEIGNLTNLKGLQINNNNITKLPKEIGNLNNLTKLSLSNNELIEITKEIGRLTELSWLRLDENKLTKLPKEIGNLTALYSLNIVKYPAQKEELARLIKLDVDEPLSIIQYDYTFESKEINFRKRKLTELPHDILNMKTLDSMDISDNQLTNIPLY</sequence>
<dbReference type="Proteomes" id="UP000193719">
    <property type="component" value="Unassembled WGS sequence"/>
</dbReference>
<dbReference type="PANTHER" id="PTHR48051">
    <property type="match status" value="1"/>
</dbReference>
<evidence type="ECO:0000256" key="2">
    <source>
        <dbReference type="ARBA" id="ARBA00022737"/>
    </source>
</evidence>
<keyword evidence="2" id="KW-0677">Repeat</keyword>
<dbReference type="OrthoDB" id="1394818at2759"/>
<dbReference type="STRING" id="1754191.A0A1Y1UZ38"/>
<gene>
    <name evidence="4" type="ORF">BCR36DRAFT_335231</name>
</gene>
<dbReference type="InterPro" id="IPR003591">
    <property type="entry name" value="Leu-rich_rpt_typical-subtyp"/>
</dbReference>
<dbReference type="InterPro" id="IPR055414">
    <property type="entry name" value="LRR_R13L4/SHOC2-like"/>
</dbReference>
<dbReference type="InterPro" id="IPR032675">
    <property type="entry name" value="LRR_dom_sf"/>
</dbReference>
<accession>A0A1Y1UZ38</accession>
<dbReference type="Gene3D" id="3.80.10.10">
    <property type="entry name" value="Ribonuclease Inhibitor"/>
    <property type="match status" value="1"/>
</dbReference>
<keyword evidence="1" id="KW-0433">Leucine-rich repeat</keyword>
<keyword evidence="5" id="KW-1185">Reference proteome</keyword>
<dbReference type="SMART" id="SM00369">
    <property type="entry name" value="LRR_TYP"/>
    <property type="match status" value="4"/>
</dbReference>
<evidence type="ECO:0000313" key="4">
    <source>
        <dbReference type="EMBL" id="ORX43893.1"/>
    </source>
</evidence>
<dbReference type="InterPro" id="IPR050216">
    <property type="entry name" value="LRR_domain-containing"/>
</dbReference>
<dbReference type="AlphaFoldDB" id="A0A1Y1UZ38"/>
<reference evidence="4 5" key="1">
    <citation type="submission" date="2016-08" db="EMBL/GenBank/DDBJ databases">
        <title>Genomes of anaerobic fungi encode conserved fungal cellulosomes for biomass hydrolysis.</title>
        <authorList>
            <consortium name="DOE Joint Genome Institute"/>
            <person name="Haitjema C.H."/>
            <person name="Gilmore S.P."/>
            <person name="Henske J.K."/>
            <person name="Solomon K.V."/>
            <person name="De Groot R."/>
            <person name="Kuo A."/>
            <person name="Mondo S.J."/>
            <person name="Salamov A.A."/>
            <person name="Labutti K."/>
            <person name="Zhao Z."/>
            <person name="Chiniquy J."/>
            <person name="Barry K."/>
            <person name="Brewer H.M."/>
            <person name="Purvine S.O."/>
            <person name="Wright A.T."/>
            <person name="Boxma B."/>
            <person name="Van Alen T."/>
            <person name="Hackstein J.H."/>
            <person name="Baker S.E."/>
            <person name="Grigoriev I.V."/>
            <person name="O'Malley M.A."/>
        </authorList>
    </citation>
    <scope>NUCLEOTIDE SEQUENCE [LARGE SCALE GENOMIC DNA]</scope>
    <source>
        <strain evidence="5">finn</strain>
    </source>
</reference>
<reference evidence="4 5" key="2">
    <citation type="submission" date="2016-08" db="EMBL/GenBank/DDBJ databases">
        <title>Pervasive Adenine N6-methylation of Active Genes in Fungi.</title>
        <authorList>
            <consortium name="DOE Joint Genome Institute"/>
            <person name="Mondo S.J."/>
            <person name="Dannebaum R.O."/>
            <person name="Kuo R.C."/>
            <person name="Labutti K."/>
            <person name="Haridas S."/>
            <person name="Kuo A."/>
            <person name="Salamov A."/>
            <person name="Ahrendt S.R."/>
            <person name="Lipzen A."/>
            <person name="Sullivan W."/>
            <person name="Andreopoulos W.B."/>
            <person name="Clum A."/>
            <person name="Lindquist E."/>
            <person name="Daum C."/>
            <person name="Ramamoorthy G.K."/>
            <person name="Gryganskyi A."/>
            <person name="Culley D."/>
            <person name="Magnuson J.K."/>
            <person name="James T.Y."/>
            <person name="O'Malley M.A."/>
            <person name="Stajich J.E."/>
            <person name="Spatafora J.W."/>
            <person name="Visel A."/>
            <person name="Grigoriev I.V."/>
        </authorList>
    </citation>
    <scope>NUCLEOTIDE SEQUENCE [LARGE SCALE GENOMIC DNA]</scope>
    <source>
        <strain evidence="5">finn</strain>
    </source>
</reference>
<protein>
    <submittedName>
        <fullName evidence="4">L domain-like protein</fullName>
    </submittedName>
</protein>
<dbReference type="PROSITE" id="PS51450">
    <property type="entry name" value="LRR"/>
    <property type="match status" value="2"/>
</dbReference>
<dbReference type="PANTHER" id="PTHR48051:SF39">
    <property type="entry name" value="P53-INDUCED DEATH DOMAIN PROTEIN 1"/>
    <property type="match status" value="1"/>
</dbReference>
<proteinExistence type="predicted"/>
<dbReference type="Pfam" id="PF23598">
    <property type="entry name" value="LRR_14"/>
    <property type="match status" value="1"/>
</dbReference>